<dbReference type="HAMAP" id="MF_00108">
    <property type="entry name" value="IspD"/>
    <property type="match status" value="1"/>
</dbReference>
<comment type="similarity">
    <text evidence="3 7">Belongs to the IspD/TarI cytidylyltransferase family. IspD subfamily.</text>
</comment>
<organism evidence="8 9">
    <name type="scientific">Streptodolium elevatio</name>
    <dbReference type="NCBI Taxonomy" id="3157996"/>
    <lineage>
        <taxon>Bacteria</taxon>
        <taxon>Bacillati</taxon>
        <taxon>Actinomycetota</taxon>
        <taxon>Actinomycetes</taxon>
        <taxon>Kitasatosporales</taxon>
        <taxon>Streptomycetaceae</taxon>
        <taxon>Streptodolium</taxon>
    </lineage>
</organism>
<keyword evidence="9" id="KW-1185">Reference proteome</keyword>
<dbReference type="PANTHER" id="PTHR32125:SF4">
    <property type="entry name" value="2-C-METHYL-D-ERYTHRITOL 4-PHOSPHATE CYTIDYLYLTRANSFERASE, CHLOROPLASTIC"/>
    <property type="match status" value="1"/>
</dbReference>
<comment type="catalytic activity">
    <reaction evidence="1 7">
        <text>2-C-methyl-D-erythritol 4-phosphate + CTP + H(+) = 4-CDP-2-C-methyl-D-erythritol + diphosphate</text>
        <dbReference type="Rhea" id="RHEA:13429"/>
        <dbReference type="ChEBI" id="CHEBI:15378"/>
        <dbReference type="ChEBI" id="CHEBI:33019"/>
        <dbReference type="ChEBI" id="CHEBI:37563"/>
        <dbReference type="ChEBI" id="CHEBI:57823"/>
        <dbReference type="ChEBI" id="CHEBI:58262"/>
        <dbReference type="EC" id="2.7.7.60"/>
    </reaction>
</comment>
<feature type="site" description="Transition state stabilizer" evidence="7">
    <location>
        <position position="22"/>
    </location>
</feature>
<evidence type="ECO:0000313" key="8">
    <source>
        <dbReference type="EMBL" id="MEU8139850.1"/>
    </source>
</evidence>
<dbReference type="InterPro" id="IPR018294">
    <property type="entry name" value="ISPD_synthase_CS"/>
</dbReference>
<dbReference type="Gene3D" id="3.90.550.10">
    <property type="entry name" value="Spore Coat Polysaccharide Biosynthesis Protein SpsA, Chain A"/>
    <property type="match status" value="1"/>
</dbReference>
<proteinExistence type="inferred from homology"/>
<feature type="site" description="Transition state stabilizer" evidence="7">
    <location>
        <position position="15"/>
    </location>
</feature>
<dbReference type="EMBL" id="JBEZFP010000206">
    <property type="protein sequence ID" value="MEU8139850.1"/>
    <property type="molecule type" value="Genomic_DNA"/>
</dbReference>
<feature type="site" description="Positions MEP for the nucleophilic attack" evidence="7">
    <location>
        <position position="216"/>
    </location>
</feature>
<dbReference type="NCBIfam" id="TIGR00453">
    <property type="entry name" value="ispD"/>
    <property type="match status" value="1"/>
</dbReference>
<evidence type="ECO:0000256" key="6">
    <source>
        <dbReference type="ARBA" id="ARBA00023229"/>
    </source>
</evidence>
<dbReference type="GO" id="GO:0050518">
    <property type="term" value="F:2-C-methyl-D-erythritol 4-phosphate cytidylyltransferase activity"/>
    <property type="evidence" value="ECO:0007669"/>
    <property type="project" value="UniProtKB-EC"/>
</dbReference>
<sequence>MRAAVLVPAAGLGLRLGGGLPKALRELGDVPMLVHALRSLLAAPCIDAAVVAAPPDGVDDVRGLLARELGADAPVTVVAGGATRQESVRRALDALTGDCPVVLVHDAARPFVPVEVVEAVVATIEAGALAVVPALPVVDTVKEVTDVAPDGAAECVVRTVDRASLRAVQTPQGFRRDVLAAAHEASPEGDTTDDAGMVERMGVTVSVVPGSEEAFKVTRPFDLLLAEALLNRRREQRADRAE</sequence>
<evidence type="ECO:0000256" key="5">
    <source>
        <dbReference type="ARBA" id="ARBA00022695"/>
    </source>
</evidence>
<protein>
    <recommendedName>
        <fullName evidence="7">2-C-methyl-D-erythritol 4-phosphate cytidylyltransferase</fullName>
        <ecNumber evidence="7">2.7.7.60</ecNumber>
    </recommendedName>
    <alternativeName>
        <fullName evidence="7">4-diphosphocytidyl-2C-methyl-D-erythritol synthase</fullName>
    </alternativeName>
    <alternativeName>
        <fullName evidence="7">MEP cytidylyltransferase</fullName>
        <shortName evidence="7">MCT</shortName>
    </alternativeName>
</protein>
<evidence type="ECO:0000256" key="2">
    <source>
        <dbReference type="ARBA" id="ARBA00004787"/>
    </source>
</evidence>
<keyword evidence="5 7" id="KW-0548">Nucleotidyltransferase</keyword>
<dbReference type="SUPFAM" id="SSF53448">
    <property type="entry name" value="Nucleotide-diphospho-sugar transferases"/>
    <property type="match status" value="1"/>
</dbReference>
<gene>
    <name evidence="7 8" type="primary">ispD</name>
    <name evidence="8" type="ORF">AB0C36_40940</name>
</gene>
<dbReference type="Proteomes" id="UP001551482">
    <property type="component" value="Unassembled WGS sequence"/>
</dbReference>
<name>A0ABV3DVT8_9ACTN</name>
<dbReference type="RefSeq" id="WP_358364329.1">
    <property type="nucleotide sequence ID" value="NZ_JBEZFP010000206.1"/>
</dbReference>
<keyword evidence="4 7" id="KW-0808">Transferase</keyword>
<dbReference type="EC" id="2.7.7.60" evidence="7"/>
<comment type="function">
    <text evidence="7">Catalyzes the formation of 4-diphosphocytidyl-2-C-methyl-D-erythritol from CTP and 2-C-methyl-D-erythritol 4-phosphate (MEP).</text>
</comment>
<dbReference type="InterPro" id="IPR001228">
    <property type="entry name" value="IspD"/>
</dbReference>
<dbReference type="InterPro" id="IPR050088">
    <property type="entry name" value="IspD/TarI_cytidylyltransf_bact"/>
</dbReference>
<comment type="pathway">
    <text evidence="2 7">Isoprenoid biosynthesis; isopentenyl diphosphate biosynthesis via DXP pathway; isopentenyl diphosphate from 1-deoxy-D-xylulose 5-phosphate: step 2/6.</text>
</comment>
<accession>A0ABV3DVT8</accession>
<dbReference type="CDD" id="cd02516">
    <property type="entry name" value="CDP-ME_synthetase"/>
    <property type="match status" value="1"/>
</dbReference>
<evidence type="ECO:0000256" key="4">
    <source>
        <dbReference type="ARBA" id="ARBA00022679"/>
    </source>
</evidence>
<dbReference type="InterPro" id="IPR029044">
    <property type="entry name" value="Nucleotide-diphossugar_trans"/>
</dbReference>
<evidence type="ECO:0000256" key="3">
    <source>
        <dbReference type="ARBA" id="ARBA00009789"/>
    </source>
</evidence>
<keyword evidence="6 7" id="KW-0414">Isoprene biosynthesis</keyword>
<evidence type="ECO:0000256" key="7">
    <source>
        <dbReference type="HAMAP-Rule" id="MF_00108"/>
    </source>
</evidence>
<evidence type="ECO:0000256" key="1">
    <source>
        <dbReference type="ARBA" id="ARBA00001282"/>
    </source>
</evidence>
<feature type="site" description="Positions MEP for the nucleophilic attack" evidence="7">
    <location>
        <position position="162"/>
    </location>
</feature>
<comment type="caution">
    <text evidence="8">The sequence shown here is derived from an EMBL/GenBank/DDBJ whole genome shotgun (WGS) entry which is preliminary data.</text>
</comment>
<dbReference type="InterPro" id="IPR034683">
    <property type="entry name" value="IspD/TarI"/>
</dbReference>
<dbReference type="PANTHER" id="PTHR32125">
    <property type="entry name" value="2-C-METHYL-D-ERYTHRITOL 4-PHOSPHATE CYTIDYLYLTRANSFERASE, CHLOROPLASTIC"/>
    <property type="match status" value="1"/>
</dbReference>
<dbReference type="PROSITE" id="PS01295">
    <property type="entry name" value="ISPD"/>
    <property type="match status" value="1"/>
</dbReference>
<reference evidence="8 9" key="1">
    <citation type="submission" date="2024-06" db="EMBL/GenBank/DDBJ databases">
        <title>The Natural Products Discovery Center: Release of the First 8490 Sequenced Strains for Exploring Actinobacteria Biosynthetic Diversity.</title>
        <authorList>
            <person name="Kalkreuter E."/>
            <person name="Kautsar S.A."/>
            <person name="Yang D."/>
            <person name="Bader C.D."/>
            <person name="Teijaro C.N."/>
            <person name="Fluegel L."/>
            <person name="Davis C.M."/>
            <person name="Simpson J.R."/>
            <person name="Lauterbach L."/>
            <person name="Steele A.D."/>
            <person name="Gui C."/>
            <person name="Meng S."/>
            <person name="Li G."/>
            <person name="Viehrig K."/>
            <person name="Ye F."/>
            <person name="Su P."/>
            <person name="Kiefer A.F."/>
            <person name="Nichols A."/>
            <person name="Cepeda A.J."/>
            <person name="Yan W."/>
            <person name="Fan B."/>
            <person name="Jiang Y."/>
            <person name="Adhikari A."/>
            <person name="Zheng C.-J."/>
            <person name="Schuster L."/>
            <person name="Cowan T.M."/>
            <person name="Smanski M.J."/>
            <person name="Chevrette M.G."/>
            <person name="De Carvalho L.P.S."/>
            <person name="Shen B."/>
        </authorList>
    </citation>
    <scope>NUCLEOTIDE SEQUENCE [LARGE SCALE GENOMIC DNA]</scope>
    <source>
        <strain evidence="8 9">NPDC048946</strain>
    </source>
</reference>
<evidence type="ECO:0000313" key="9">
    <source>
        <dbReference type="Proteomes" id="UP001551482"/>
    </source>
</evidence>
<dbReference type="Pfam" id="PF01128">
    <property type="entry name" value="IspD"/>
    <property type="match status" value="1"/>
</dbReference>